<accession>A0A9N8HMZ3</accession>
<feature type="domain" description="NAD(P)-binding" evidence="1">
    <location>
        <begin position="16"/>
        <end position="242"/>
    </location>
</feature>
<evidence type="ECO:0000313" key="3">
    <source>
        <dbReference type="Proteomes" id="UP001153069"/>
    </source>
</evidence>
<dbReference type="Gene3D" id="3.40.50.720">
    <property type="entry name" value="NAD(P)-binding Rossmann-like Domain"/>
    <property type="match status" value="1"/>
</dbReference>
<dbReference type="SUPFAM" id="SSF51735">
    <property type="entry name" value="NAD(P)-binding Rossmann-fold domains"/>
    <property type="match status" value="1"/>
</dbReference>
<dbReference type="EMBL" id="CAICTM010001163">
    <property type="protein sequence ID" value="CAB9521108.1"/>
    <property type="molecule type" value="Genomic_DNA"/>
</dbReference>
<dbReference type="InterPro" id="IPR016040">
    <property type="entry name" value="NAD(P)-bd_dom"/>
</dbReference>
<sequence length="267" mass="28958">MTSADATSTTTTLVVGATGATGRWVVKLLLDQGQNVKVVVRSKKKMLNILEEMGTKDADRLSITEASLLDLSDAEMQDQVKDCNAVVSCLGHTLDFKGLWGHPRKLVTQATKRLTAAIAEASSSSTTSGNNQKTKFILMGSDGVANPNGQDDKRTSLERTIIVLLRLLIPPHPDNEKAAAHVHSLGTNHNNLEWAVVRPTDLIDGEPTGYFQLFDKPQGGLFGAGVATRSHVAQCMVQFILDQEKWEKYKGTMPVLHDIPTAAKSEL</sequence>
<dbReference type="PANTHER" id="PTHR15020:SF11">
    <property type="entry name" value="OS06G0360300 PROTEIN"/>
    <property type="match status" value="1"/>
</dbReference>
<dbReference type="InterPro" id="IPR036291">
    <property type="entry name" value="NAD(P)-bd_dom_sf"/>
</dbReference>
<dbReference type="OrthoDB" id="10254221at2759"/>
<reference evidence="2" key="1">
    <citation type="submission" date="2020-06" db="EMBL/GenBank/DDBJ databases">
        <authorList>
            <consortium name="Plant Systems Biology data submission"/>
        </authorList>
    </citation>
    <scope>NUCLEOTIDE SEQUENCE</scope>
    <source>
        <strain evidence="2">D6</strain>
    </source>
</reference>
<organism evidence="2 3">
    <name type="scientific">Seminavis robusta</name>
    <dbReference type="NCBI Taxonomy" id="568900"/>
    <lineage>
        <taxon>Eukaryota</taxon>
        <taxon>Sar</taxon>
        <taxon>Stramenopiles</taxon>
        <taxon>Ochrophyta</taxon>
        <taxon>Bacillariophyta</taxon>
        <taxon>Bacillariophyceae</taxon>
        <taxon>Bacillariophycidae</taxon>
        <taxon>Naviculales</taxon>
        <taxon>Naviculaceae</taxon>
        <taxon>Seminavis</taxon>
    </lineage>
</organism>
<dbReference type="AlphaFoldDB" id="A0A9N8HMZ3"/>
<evidence type="ECO:0000313" key="2">
    <source>
        <dbReference type="EMBL" id="CAB9521108.1"/>
    </source>
</evidence>
<evidence type="ECO:0000259" key="1">
    <source>
        <dbReference type="Pfam" id="PF13460"/>
    </source>
</evidence>
<keyword evidence="3" id="KW-1185">Reference proteome</keyword>
<dbReference type="Pfam" id="PF13460">
    <property type="entry name" value="NAD_binding_10"/>
    <property type="match status" value="1"/>
</dbReference>
<dbReference type="PANTHER" id="PTHR15020">
    <property type="entry name" value="FLAVIN REDUCTASE-RELATED"/>
    <property type="match status" value="1"/>
</dbReference>
<proteinExistence type="predicted"/>
<protein>
    <recommendedName>
        <fullName evidence="1">NAD(P)-binding domain-containing protein</fullName>
    </recommendedName>
</protein>
<dbReference type="Proteomes" id="UP001153069">
    <property type="component" value="Unassembled WGS sequence"/>
</dbReference>
<comment type="caution">
    <text evidence="2">The sequence shown here is derived from an EMBL/GenBank/DDBJ whole genome shotgun (WGS) entry which is preliminary data.</text>
</comment>
<name>A0A9N8HMZ3_9STRA</name>
<gene>
    <name evidence="2" type="ORF">SEMRO_1165_G248120.1</name>
</gene>